<dbReference type="InterPro" id="IPR033942">
    <property type="entry name" value="IMPase"/>
</dbReference>
<evidence type="ECO:0000313" key="8">
    <source>
        <dbReference type="Proteomes" id="UP001322138"/>
    </source>
</evidence>
<evidence type="ECO:0000256" key="5">
    <source>
        <dbReference type="ARBA" id="ARBA00022842"/>
    </source>
</evidence>
<protein>
    <recommendedName>
        <fullName evidence="6">Inositol-1-monophosphatase</fullName>
        <ecNumber evidence="6">3.1.3.25</ecNumber>
    </recommendedName>
</protein>
<evidence type="ECO:0000256" key="1">
    <source>
        <dbReference type="ARBA" id="ARBA00001033"/>
    </source>
</evidence>
<dbReference type="RefSeq" id="XP_062736095.1">
    <property type="nucleotide sequence ID" value="XM_062875530.1"/>
</dbReference>
<dbReference type="PANTHER" id="PTHR20854">
    <property type="entry name" value="INOSITOL MONOPHOSPHATASE"/>
    <property type="match status" value="1"/>
</dbReference>
<dbReference type="PANTHER" id="PTHR20854:SF4">
    <property type="entry name" value="INOSITOL-1-MONOPHOSPHATASE-RELATED"/>
    <property type="match status" value="1"/>
</dbReference>
<keyword evidence="6" id="KW-0378">Hydrolase</keyword>
<evidence type="ECO:0000256" key="4">
    <source>
        <dbReference type="ARBA" id="ARBA00022723"/>
    </source>
</evidence>
<dbReference type="SUPFAM" id="SSF56655">
    <property type="entry name" value="Carbohydrate phosphatase"/>
    <property type="match status" value="1"/>
</dbReference>
<gene>
    <name evidence="7" type="ORF">QC761_122670</name>
</gene>
<evidence type="ECO:0000256" key="3">
    <source>
        <dbReference type="ARBA" id="ARBA00009759"/>
    </source>
</evidence>
<dbReference type="EC" id="3.1.3.25" evidence="6"/>
<dbReference type="PROSITE" id="PS00630">
    <property type="entry name" value="IMP_2"/>
    <property type="match status" value="1"/>
</dbReference>
<reference evidence="7 8" key="1">
    <citation type="journal article" date="2023" name="bioRxiv">
        <title>High-quality genome assemblies of four members of thePodospora anserinaspecies complex.</title>
        <authorList>
            <person name="Ament-Velasquez S.L."/>
            <person name="Vogan A.A."/>
            <person name="Wallerman O."/>
            <person name="Hartmann F."/>
            <person name="Gautier V."/>
            <person name="Silar P."/>
            <person name="Giraud T."/>
            <person name="Johannesson H."/>
        </authorList>
    </citation>
    <scope>NUCLEOTIDE SEQUENCE [LARGE SCALE GENOMIC DNA]</scope>
    <source>
        <strain evidence="7 8">CBS 112042</strain>
    </source>
</reference>
<dbReference type="GeneID" id="87895012"/>
<comment type="similarity">
    <text evidence="3 6">Belongs to the inositol monophosphatase superfamily.</text>
</comment>
<dbReference type="InterPro" id="IPR020550">
    <property type="entry name" value="Inositol_monophosphatase_CS"/>
</dbReference>
<comment type="catalytic activity">
    <reaction evidence="1 6">
        <text>a myo-inositol phosphate + H2O = myo-inositol + phosphate</text>
        <dbReference type="Rhea" id="RHEA:24056"/>
        <dbReference type="ChEBI" id="CHEBI:15377"/>
        <dbReference type="ChEBI" id="CHEBI:17268"/>
        <dbReference type="ChEBI" id="CHEBI:43474"/>
        <dbReference type="ChEBI" id="CHEBI:84139"/>
        <dbReference type="EC" id="3.1.3.25"/>
    </reaction>
</comment>
<keyword evidence="4 6" id="KW-0479">Metal-binding</keyword>
<dbReference type="Pfam" id="PF00459">
    <property type="entry name" value="Inositol_P"/>
    <property type="match status" value="1"/>
</dbReference>
<proteinExistence type="inferred from homology"/>
<dbReference type="EMBL" id="JAFFGZ010000002">
    <property type="protein sequence ID" value="KAK4647119.1"/>
    <property type="molecule type" value="Genomic_DNA"/>
</dbReference>
<sequence>MLGKLPHPRNLTSHYNSRGHLDLSTQIGALIQPIQSSFSLVSPSANTFKMADSINLAAIHDSLIAIARQAGEIMRNATGKELETDEKMNAVDVVTETDKRIEDLVNSILTKEYPTFSFVGEESYVKGVTKVTDAPTFICDPIDGTQNFIHGFPLACISLGFTLGRKPQVGVVYNPFSDVLFSAIKGQGAFMVDNFSLAPGQGQGKPQQLPLRPGRKLGSLETALVGIEFGSQRDGHNFDLKLEVYKQLTASKATGGAMAGAVRSMGSAALNICYTAAGVMDVYWEGGCYAWDVAAGWCILEEAGGRMAGGNPGVWDPAVDDRKYIAVRQGGEEEQKKIVEEFWALMKGKEMEYEH</sequence>
<accession>A0ABR0FT82</accession>
<dbReference type="InterPro" id="IPR000760">
    <property type="entry name" value="Inositol_monophosphatase-like"/>
</dbReference>
<keyword evidence="5 6" id="KW-0460">Magnesium</keyword>
<evidence type="ECO:0000313" key="7">
    <source>
        <dbReference type="EMBL" id="KAK4647119.1"/>
    </source>
</evidence>
<dbReference type="PRINTS" id="PR00377">
    <property type="entry name" value="IMPHPHTASES"/>
</dbReference>
<evidence type="ECO:0000256" key="2">
    <source>
        <dbReference type="ARBA" id="ARBA00001946"/>
    </source>
</evidence>
<dbReference type="Gene3D" id="3.30.540.10">
    <property type="entry name" value="Fructose-1,6-Bisphosphatase, subunit A, domain 1"/>
    <property type="match status" value="1"/>
</dbReference>
<evidence type="ECO:0000256" key="6">
    <source>
        <dbReference type="RuleBase" id="RU364068"/>
    </source>
</evidence>
<keyword evidence="8" id="KW-1185">Reference proteome</keyword>
<comment type="pathway">
    <text evidence="6">Polyol metabolism; myo-inositol biosynthesis; myo-inositol from D-glucose 6-phosphate: step 2/2.</text>
</comment>
<organism evidence="7 8">
    <name type="scientific">Podospora bellae-mahoneyi</name>
    <dbReference type="NCBI Taxonomy" id="2093777"/>
    <lineage>
        <taxon>Eukaryota</taxon>
        <taxon>Fungi</taxon>
        <taxon>Dikarya</taxon>
        <taxon>Ascomycota</taxon>
        <taxon>Pezizomycotina</taxon>
        <taxon>Sordariomycetes</taxon>
        <taxon>Sordariomycetidae</taxon>
        <taxon>Sordariales</taxon>
        <taxon>Podosporaceae</taxon>
        <taxon>Podospora</taxon>
    </lineage>
</organism>
<comment type="cofactor">
    <cofactor evidence="2 6">
        <name>Mg(2+)</name>
        <dbReference type="ChEBI" id="CHEBI:18420"/>
    </cofactor>
</comment>
<name>A0ABR0FT82_9PEZI</name>
<comment type="caution">
    <text evidence="7">The sequence shown here is derived from an EMBL/GenBank/DDBJ whole genome shotgun (WGS) entry which is preliminary data.</text>
</comment>
<dbReference type="CDD" id="cd01639">
    <property type="entry name" value="IMPase"/>
    <property type="match status" value="1"/>
</dbReference>
<dbReference type="Gene3D" id="3.40.190.80">
    <property type="match status" value="1"/>
</dbReference>
<dbReference type="Proteomes" id="UP001322138">
    <property type="component" value="Unassembled WGS sequence"/>
</dbReference>